<reference evidence="1 2" key="1">
    <citation type="journal article" date="2012" name="BMC Genomics">
        <title>Sequencing the genome of Marssonina brunnea reveals fungus-poplar co-evolution.</title>
        <authorList>
            <person name="Zhu S."/>
            <person name="Cao Y.-Z."/>
            <person name="Jiang C."/>
            <person name="Tan B.-Y."/>
            <person name="Wang Z."/>
            <person name="Feng S."/>
            <person name="Zhang L."/>
            <person name="Su X.-H."/>
            <person name="Brejova B."/>
            <person name="Vinar T."/>
            <person name="Xu M."/>
            <person name="Wang M.-X."/>
            <person name="Zhang S.-G."/>
            <person name="Huang M.-R."/>
            <person name="Wu R."/>
            <person name="Zhou Y."/>
        </authorList>
    </citation>
    <scope>NUCLEOTIDE SEQUENCE [LARGE SCALE GENOMIC DNA]</scope>
    <source>
        <strain evidence="1 2">MB_m1</strain>
    </source>
</reference>
<dbReference type="AlphaFoldDB" id="K1WFP0"/>
<gene>
    <name evidence="1" type="ORF">MBM_05579</name>
</gene>
<dbReference type="InParanoid" id="K1WFP0"/>
<keyword evidence="2" id="KW-1185">Reference proteome</keyword>
<evidence type="ECO:0000313" key="2">
    <source>
        <dbReference type="Proteomes" id="UP000006753"/>
    </source>
</evidence>
<proteinExistence type="predicted"/>
<dbReference type="Proteomes" id="UP000006753">
    <property type="component" value="Unassembled WGS sequence"/>
</dbReference>
<protein>
    <submittedName>
        <fullName evidence="1">Uncharacterized protein</fullName>
    </submittedName>
</protein>
<dbReference type="KEGG" id="mbe:MBM_05579"/>
<dbReference type="EMBL" id="JH921439">
    <property type="protein sequence ID" value="EKD16285.1"/>
    <property type="molecule type" value="Genomic_DNA"/>
</dbReference>
<dbReference type="HOGENOM" id="CLU_2237166_0_0_1"/>
<organism evidence="1 2">
    <name type="scientific">Marssonina brunnea f. sp. multigermtubi (strain MB_m1)</name>
    <name type="common">Marssonina leaf spot fungus</name>
    <dbReference type="NCBI Taxonomy" id="1072389"/>
    <lineage>
        <taxon>Eukaryota</taxon>
        <taxon>Fungi</taxon>
        <taxon>Dikarya</taxon>
        <taxon>Ascomycota</taxon>
        <taxon>Pezizomycotina</taxon>
        <taxon>Leotiomycetes</taxon>
        <taxon>Helotiales</taxon>
        <taxon>Drepanopezizaceae</taxon>
        <taxon>Drepanopeziza</taxon>
    </lineage>
</organism>
<sequence>MIGLSNSFVIAITFQIKDSVAFLREFIMQERDVNDLKNYYRTFFRVFEKLILMHFLSKTEQGRLFFFGLPVGIRNKTIKHYKVDELDLDSYTAFDDFAAFAFKTD</sequence>
<evidence type="ECO:0000313" key="1">
    <source>
        <dbReference type="EMBL" id="EKD16285.1"/>
    </source>
</evidence>
<accession>K1WFP0</accession>
<name>K1WFP0_MARBU</name>